<dbReference type="OrthoDB" id="9767721at2"/>
<dbReference type="PROSITE" id="PS50059">
    <property type="entry name" value="FKBP_PPIASE"/>
    <property type="match status" value="1"/>
</dbReference>
<dbReference type="Proteomes" id="UP000317155">
    <property type="component" value="Unassembled WGS sequence"/>
</dbReference>
<comment type="caution">
    <text evidence="15">The sequence shown here is derived from an EMBL/GenBank/DDBJ whole genome shotgun (WGS) entry which is preliminary data.</text>
</comment>
<keyword evidence="16" id="KW-1185">Reference proteome</keyword>
<evidence type="ECO:0000256" key="8">
    <source>
        <dbReference type="ARBA" id="ARBA00023235"/>
    </source>
</evidence>
<dbReference type="Gene3D" id="1.10.3120.10">
    <property type="entry name" value="Trigger factor, C-terminal domain"/>
    <property type="match status" value="1"/>
</dbReference>
<dbReference type="AlphaFoldDB" id="A0A550J8C3"/>
<dbReference type="FunFam" id="3.10.50.40:FF:000001">
    <property type="entry name" value="Trigger factor"/>
    <property type="match status" value="1"/>
</dbReference>
<evidence type="ECO:0000256" key="5">
    <source>
        <dbReference type="ARBA" id="ARBA00022618"/>
    </source>
</evidence>
<dbReference type="GO" id="GO:0005737">
    <property type="term" value="C:cytoplasm"/>
    <property type="evidence" value="ECO:0007669"/>
    <property type="project" value="UniProtKB-SubCell"/>
</dbReference>
<dbReference type="PANTHER" id="PTHR30560">
    <property type="entry name" value="TRIGGER FACTOR CHAPERONE AND PEPTIDYL-PROLYL CIS/TRANS ISOMERASE"/>
    <property type="match status" value="1"/>
</dbReference>
<accession>A0A550J8C3</accession>
<dbReference type="GO" id="GO:0051301">
    <property type="term" value="P:cell division"/>
    <property type="evidence" value="ECO:0007669"/>
    <property type="project" value="UniProtKB-KW"/>
</dbReference>
<dbReference type="InterPro" id="IPR046357">
    <property type="entry name" value="PPIase_dom_sf"/>
</dbReference>
<comment type="subcellular location">
    <subcellularLocation>
        <location evidence="11">Cytoplasm</location>
    </subcellularLocation>
    <text evidence="11">About half TF is bound to the ribosome near the polypeptide exit tunnel while the other half is free in the cytoplasm.</text>
</comment>
<name>A0A550J8C3_9BACT</name>
<dbReference type="InterPro" id="IPR001179">
    <property type="entry name" value="PPIase_FKBP_dom"/>
</dbReference>
<dbReference type="HAMAP" id="MF_00303">
    <property type="entry name" value="Trigger_factor_Tig"/>
    <property type="match status" value="1"/>
</dbReference>
<keyword evidence="8 11" id="KW-0413">Isomerase</keyword>
<evidence type="ECO:0000256" key="9">
    <source>
        <dbReference type="ARBA" id="ARBA00023306"/>
    </source>
</evidence>
<dbReference type="SUPFAM" id="SSF54534">
    <property type="entry name" value="FKBP-like"/>
    <property type="match status" value="1"/>
</dbReference>
<dbReference type="GO" id="GO:0043335">
    <property type="term" value="P:protein unfolding"/>
    <property type="evidence" value="ECO:0007669"/>
    <property type="project" value="TreeGrafter"/>
</dbReference>
<dbReference type="NCBIfam" id="TIGR00115">
    <property type="entry name" value="tig"/>
    <property type="match status" value="1"/>
</dbReference>
<evidence type="ECO:0000256" key="6">
    <source>
        <dbReference type="ARBA" id="ARBA00023110"/>
    </source>
</evidence>
<gene>
    <name evidence="11 15" type="primary">tig</name>
    <name evidence="15" type="ORF">FL622_13165</name>
</gene>
<dbReference type="EMBL" id="VJVV01000010">
    <property type="protein sequence ID" value="TRO79489.1"/>
    <property type="molecule type" value="Genomic_DNA"/>
</dbReference>
<dbReference type="Pfam" id="PF05697">
    <property type="entry name" value="Trigger_N"/>
    <property type="match status" value="1"/>
</dbReference>
<dbReference type="SUPFAM" id="SSF102735">
    <property type="entry name" value="Trigger factor ribosome-binding domain"/>
    <property type="match status" value="1"/>
</dbReference>
<keyword evidence="11" id="KW-0963">Cytoplasm</keyword>
<dbReference type="GO" id="GO:0015031">
    <property type="term" value="P:protein transport"/>
    <property type="evidence" value="ECO:0007669"/>
    <property type="project" value="UniProtKB-UniRule"/>
</dbReference>
<evidence type="ECO:0000256" key="10">
    <source>
        <dbReference type="ARBA" id="ARBA00029986"/>
    </source>
</evidence>
<evidence type="ECO:0000256" key="2">
    <source>
        <dbReference type="ARBA" id="ARBA00005464"/>
    </source>
</evidence>
<evidence type="ECO:0000313" key="15">
    <source>
        <dbReference type="EMBL" id="TRO79489.1"/>
    </source>
</evidence>
<comment type="function">
    <text evidence="11">Involved in protein export. Acts as a chaperone by maintaining the newly synthesized protein in an open conformation. Functions as a peptidyl-prolyl cis-trans isomerase.</text>
</comment>
<organism evidence="15 16">
    <name type="scientific">Trichloromonas acetexigens</name>
    <dbReference type="NCBI Taxonomy" id="38815"/>
    <lineage>
        <taxon>Bacteria</taxon>
        <taxon>Pseudomonadati</taxon>
        <taxon>Thermodesulfobacteriota</taxon>
        <taxon>Desulfuromonadia</taxon>
        <taxon>Desulfuromonadales</taxon>
        <taxon>Trichloromonadaceae</taxon>
        <taxon>Trichloromonas</taxon>
    </lineage>
</organism>
<comment type="similarity">
    <text evidence="2 11 13">Belongs to the FKBP-type PPIase family. Tig subfamily.</text>
</comment>
<keyword evidence="5 11" id="KW-0132">Cell division</keyword>
<evidence type="ECO:0000256" key="4">
    <source>
        <dbReference type="ARBA" id="ARBA00016902"/>
    </source>
</evidence>
<dbReference type="Gene3D" id="3.10.50.40">
    <property type="match status" value="1"/>
</dbReference>
<comment type="domain">
    <text evidence="11">Consists of 3 domains; the N-terminus binds the ribosome, the middle domain has PPIase activity, while the C-terminus has intrinsic chaperone activity on its own.</text>
</comment>
<proteinExistence type="inferred from homology"/>
<dbReference type="RefSeq" id="WP_092053583.1">
    <property type="nucleotide sequence ID" value="NZ_FOJJ01000002.1"/>
</dbReference>
<dbReference type="InterPro" id="IPR008881">
    <property type="entry name" value="Trigger_fac_ribosome-bd_bac"/>
</dbReference>
<dbReference type="InterPro" id="IPR036611">
    <property type="entry name" value="Trigger_fac_ribosome-bd_sf"/>
</dbReference>
<keyword evidence="6 11" id="KW-0697">Rotamase</keyword>
<evidence type="ECO:0000259" key="14">
    <source>
        <dbReference type="PROSITE" id="PS50059"/>
    </source>
</evidence>
<dbReference type="InterPro" id="IPR027304">
    <property type="entry name" value="Trigger_fact/SurA_dom_sf"/>
</dbReference>
<evidence type="ECO:0000256" key="3">
    <source>
        <dbReference type="ARBA" id="ARBA00013194"/>
    </source>
</evidence>
<dbReference type="GO" id="GO:0043022">
    <property type="term" value="F:ribosome binding"/>
    <property type="evidence" value="ECO:0007669"/>
    <property type="project" value="TreeGrafter"/>
</dbReference>
<evidence type="ECO:0000256" key="13">
    <source>
        <dbReference type="RuleBase" id="RU003914"/>
    </source>
</evidence>
<keyword evidence="9 11" id="KW-0131">Cell cycle</keyword>
<dbReference type="GO" id="GO:0051083">
    <property type="term" value="P:'de novo' cotranslational protein folding"/>
    <property type="evidence" value="ECO:0007669"/>
    <property type="project" value="TreeGrafter"/>
</dbReference>
<evidence type="ECO:0000256" key="12">
    <source>
        <dbReference type="PROSITE-ProRule" id="PRU00277"/>
    </source>
</evidence>
<dbReference type="InterPro" id="IPR037041">
    <property type="entry name" value="Trigger_fac_C_sf"/>
</dbReference>
<dbReference type="SUPFAM" id="SSF109998">
    <property type="entry name" value="Triger factor/SurA peptide-binding domain-like"/>
    <property type="match status" value="1"/>
</dbReference>
<evidence type="ECO:0000256" key="7">
    <source>
        <dbReference type="ARBA" id="ARBA00023186"/>
    </source>
</evidence>
<keyword evidence="7 11" id="KW-0143">Chaperone</keyword>
<dbReference type="PIRSF" id="PIRSF003095">
    <property type="entry name" value="Trigger_factor"/>
    <property type="match status" value="1"/>
</dbReference>
<dbReference type="Pfam" id="PF05698">
    <property type="entry name" value="Trigger_C"/>
    <property type="match status" value="1"/>
</dbReference>
<feature type="domain" description="PPIase FKBP-type" evidence="14">
    <location>
        <begin position="163"/>
        <end position="245"/>
    </location>
</feature>
<comment type="catalytic activity">
    <reaction evidence="1 11 12">
        <text>[protein]-peptidylproline (omega=180) = [protein]-peptidylproline (omega=0)</text>
        <dbReference type="Rhea" id="RHEA:16237"/>
        <dbReference type="Rhea" id="RHEA-COMP:10747"/>
        <dbReference type="Rhea" id="RHEA-COMP:10748"/>
        <dbReference type="ChEBI" id="CHEBI:83833"/>
        <dbReference type="ChEBI" id="CHEBI:83834"/>
        <dbReference type="EC" id="5.2.1.8"/>
    </reaction>
</comment>
<dbReference type="Pfam" id="PF00254">
    <property type="entry name" value="FKBP_C"/>
    <property type="match status" value="1"/>
</dbReference>
<dbReference type="InterPro" id="IPR008880">
    <property type="entry name" value="Trigger_fac_C"/>
</dbReference>
<dbReference type="InterPro" id="IPR005215">
    <property type="entry name" value="Trig_fac"/>
</dbReference>
<dbReference type="Gene3D" id="3.30.70.1050">
    <property type="entry name" value="Trigger factor ribosome-binding domain"/>
    <property type="match status" value="1"/>
</dbReference>
<dbReference type="EC" id="5.2.1.8" evidence="3 11"/>
<dbReference type="GO" id="GO:0003755">
    <property type="term" value="F:peptidyl-prolyl cis-trans isomerase activity"/>
    <property type="evidence" value="ECO:0007669"/>
    <property type="project" value="UniProtKB-UniRule"/>
</dbReference>
<protein>
    <recommendedName>
        <fullName evidence="4 11">Trigger factor</fullName>
        <shortName evidence="11">TF</shortName>
        <ecNumber evidence="3 11">5.2.1.8</ecNumber>
    </recommendedName>
    <alternativeName>
        <fullName evidence="10 11">PPIase</fullName>
    </alternativeName>
</protein>
<reference evidence="15 16" key="1">
    <citation type="submission" date="2019-07" db="EMBL/GenBank/DDBJ databases">
        <title>Insights of Desulfuromonas acetexigens electromicrobiology.</title>
        <authorList>
            <person name="Katuri K."/>
            <person name="Sapireddy V."/>
            <person name="Shaw D.R."/>
            <person name="Saikaly P."/>
        </authorList>
    </citation>
    <scope>NUCLEOTIDE SEQUENCE [LARGE SCALE GENOMIC DNA]</scope>
    <source>
        <strain evidence="15 16">2873</strain>
    </source>
</reference>
<evidence type="ECO:0000313" key="16">
    <source>
        <dbReference type="Proteomes" id="UP000317155"/>
    </source>
</evidence>
<dbReference type="GO" id="GO:0044183">
    <property type="term" value="F:protein folding chaperone"/>
    <property type="evidence" value="ECO:0007669"/>
    <property type="project" value="TreeGrafter"/>
</dbReference>
<evidence type="ECO:0000256" key="11">
    <source>
        <dbReference type="HAMAP-Rule" id="MF_00303"/>
    </source>
</evidence>
<evidence type="ECO:0000256" key="1">
    <source>
        <dbReference type="ARBA" id="ARBA00000971"/>
    </source>
</evidence>
<sequence>MNVTLEDISSIKKKLSFEVPATTVDAEIEKAYQKVAKTAKIKGFRPGKAPRSVIEKYYGPQMEEHALGRLINDSYFKALVEHKVPAISDPEIVESSPLQKGQAFTYQAHVEVKPEIEVKDYTGIALQKEKFLADPSVVDARLEEMRMGRTSQRVVEREEAQDGDEVLIDFEGFVDGVAFAGGKAEGHQLELGSGSFIPGFEEQLEGMRRGEEREISVTFPEEYGNKDLAGKAATFKVKLHEIQEKVMPELDDEFAKGFGLESLQELRDKLEENQRLQEQNRIDGDLRERLIAALIERNPMDVPDSMVAAQLDYMLGNIRNRLKNQGLSLEMMGMNEESFQQMYRDNAVDQVKGSLILEGVARQENITAEPGEIDDKLEEIAKMSGAPLDSVKKYYAGDEARRGLMAQIVEEKVLRFLIDQSVVEEVSKEELAAQSGQGEE</sequence>
<dbReference type="PANTHER" id="PTHR30560:SF3">
    <property type="entry name" value="TRIGGER FACTOR-LIKE PROTEIN TIG, CHLOROPLASTIC"/>
    <property type="match status" value="1"/>
</dbReference>